<dbReference type="EMBL" id="BBMN01000015">
    <property type="protein sequence ID" value="GAL07176.1"/>
    <property type="molecule type" value="Genomic_DNA"/>
</dbReference>
<dbReference type="EC" id="1.6.6.9" evidence="1"/>
<name>A0A090QWA3_9GAMM</name>
<dbReference type="Proteomes" id="UP000029227">
    <property type="component" value="Unassembled WGS sequence"/>
</dbReference>
<dbReference type="AlphaFoldDB" id="A0A090QWA3"/>
<evidence type="ECO:0000313" key="1">
    <source>
        <dbReference type="EMBL" id="GAL07176.1"/>
    </source>
</evidence>
<gene>
    <name evidence="1" type="ORF">JCM19237_4592</name>
</gene>
<dbReference type="eggNOG" id="COG0243">
    <property type="taxonomic scope" value="Bacteria"/>
</dbReference>
<comment type="caution">
    <text evidence="1">The sequence shown here is derived from an EMBL/GenBank/DDBJ whole genome shotgun (WGS) entry which is preliminary data.</text>
</comment>
<evidence type="ECO:0000313" key="2">
    <source>
        <dbReference type="Proteomes" id="UP000029227"/>
    </source>
</evidence>
<sequence>MELIEEIYNGARLQGRGLGVRMSNFKKFWELKVSSSSQKVRSGYVTNHSVKNLT</sequence>
<proteinExistence type="predicted"/>
<accession>A0A090QWA3</accession>
<protein>
    <submittedName>
        <fullName evidence="1">Trimethylamine-N-oxide reductase</fullName>
        <ecNumber evidence="1">1.6.6.9</ecNumber>
    </submittedName>
</protein>
<organism evidence="1 2">
    <name type="scientific">Photobacterium aphoticum</name>
    <dbReference type="NCBI Taxonomy" id="754436"/>
    <lineage>
        <taxon>Bacteria</taxon>
        <taxon>Pseudomonadati</taxon>
        <taxon>Pseudomonadota</taxon>
        <taxon>Gammaproteobacteria</taxon>
        <taxon>Vibrionales</taxon>
        <taxon>Vibrionaceae</taxon>
        <taxon>Photobacterium</taxon>
    </lineage>
</organism>
<keyword evidence="1" id="KW-0560">Oxidoreductase</keyword>
<dbReference type="GO" id="GO:0016491">
    <property type="term" value="F:oxidoreductase activity"/>
    <property type="evidence" value="ECO:0007669"/>
    <property type="project" value="UniProtKB-KW"/>
</dbReference>
<dbReference type="STRING" id="754436.JCM19237_4592"/>
<reference evidence="1 2" key="1">
    <citation type="journal article" date="2014" name="Genome Announc.">
        <title>Draft Genome Sequences of Two Vibrionaceae Species, Vibrio ponticus C121 and Photobacterium aphoticum C119, Isolated as Coral Reef Microbiota.</title>
        <authorList>
            <person name="Al-saari N."/>
            <person name="Meirelles P.M."/>
            <person name="Mino S."/>
            <person name="Suda W."/>
            <person name="Oshima K."/>
            <person name="Hattori M."/>
            <person name="Ohkuma M."/>
            <person name="Thompson F.L."/>
            <person name="Gomez-Gil B."/>
            <person name="Sawabe T."/>
            <person name="Sawabe T."/>
        </authorList>
    </citation>
    <scope>NUCLEOTIDE SEQUENCE [LARGE SCALE GENOMIC DNA]</scope>
    <source>
        <strain evidence="1 2">JCM 19237</strain>
    </source>
</reference>
<dbReference type="Gene3D" id="3.90.55.10">
    <property type="entry name" value="Dimethylsulfoxide Reductase, domain 3"/>
    <property type="match status" value="1"/>
</dbReference>